<reference evidence="8 9" key="1">
    <citation type="journal article" date="2019" name="Int. J. Syst. Evol. Microbiol.">
        <title>The Global Catalogue of Microorganisms (GCM) 10K type strain sequencing project: providing services to taxonomists for standard genome sequencing and annotation.</title>
        <authorList>
            <consortium name="The Broad Institute Genomics Platform"/>
            <consortium name="The Broad Institute Genome Sequencing Center for Infectious Disease"/>
            <person name="Wu L."/>
            <person name="Ma J."/>
        </authorList>
    </citation>
    <scope>NUCLEOTIDE SEQUENCE [LARGE SCALE GENOMIC DNA]</scope>
    <source>
        <strain evidence="8 9">JCM 3367</strain>
    </source>
</reference>
<comment type="caution">
    <text evidence="8">The sequence shown here is derived from an EMBL/GenBank/DDBJ whole genome shotgun (WGS) entry which is preliminary data.</text>
</comment>
<evidence type="ECO:0000313" key="9">
    <source>
        <dbReference type="Proteomes" id="UP001499978"/>
    </source>
</evidence>
<accession>A0ABN3N0C9</accession>
<dbReference type="Proteomes" id="UP001499978">
    <property type="component" value="Unassembled WGS sequence"/>
</dbReference>
<evidence type="ECO:0000256" key="4">
    <source>
        <dbReference type="ARBA" id="ARBA00023136"/>
    </source>
</evidence>
<feature type="transmembrane region" description="Helical" evidence="6">
    <location>
        <begin position="90"/>
        <end position="107"/>
    </location>
</feature>
<feature type="transmembrane region" description="Helical" evidence="6">
    <location>
        <begin position="214"/>
        <end position="234"/>
    </location>
</feature>
<evidence type="ECO:0000256" key="3">
    <source>
        <dbReference type="ARBA" id="ARBA00022989"/>
    </source>
</evidence>
<dbReference type="PANTHER" id="PTHR37422:SF13">
    <property type="entry name" value="LIPOPOLYSACCHARIDE BIOSYNTHESIS PROTEIN PA4999-RELATED"/>
    <property type="match status" value="1"/>
</dbReference>
<keyword evidence="4 6" id="KW-0472">Membrane</keyword>
<dbReference type="PANTHER" id="PTHR37422">
    <property type="entry name" value="TEICHURONIC ACID BIOSYNTHESIS PROTEIN TUAE"/>
    <property type="match status" value="1"/>
</dbReference>
<feature type="domain" description="O-antigen ligase-related" evidence="7">
    <location>
        <begin position="180"/>
        <end position="314"/>
    </location>
</feature>
<evidence type="ECO:0000256" key="1">
    <source>
        <dbReference type="ARBA" id="ARBA00004141"/>
    </source>
</evidence>
<feature type="transmembrane region" description="Helical" evidence="6">
    <location>
        <begin position="59"/>
        <end position="78"/>
    </location>
</feature>
<keyword evidence="2 6" id="KW-0812">Transmembrane</keyword>
<dbReference type="InterPro" id="IPR051533">
    <property type="entry name" value="WaaL-like"/>
</dbReference>
<feature type="transmembrane region" description="Helical" evidence="6">
    <location>
        <begin position="30"/>
        <end position="47"/>
    </location>
</feature>
<comment type="subcellular location">
    <subcellularLocation>
        <location evidence="1">Membrane</location>
        <topology evidence="1">Multi-pass membrane protein</topology>
    </subcellularLocation>
</comment>
<organism evidence="8 9">
    <name type="scientific">Pilimelia columellifera subsp. columellifera</name>
    <dbReference type="NCBI Taxonomy" id="706583"/>
    <lineage>
        <taxon>Bacteria</taxon>
        <taxon>Bacillati</taxon>
        <taxon>Actinomycetota</taxon>
        <taxon>Actinomycetes</taxon>
        <taxon>Micromonosporales</taxon>
        <taxon>Micromonosporaceae</taxon>
        <taxon>Pilimelia</taxon>
    </lineage>
</organism>
<feature type="compositionally biased region" description="Low complexity" evidence="5">
    <location>
        <begin position="388"/>
        <end position="398"/>
    </location>
</feature>
<feature type="region of interest" description="Disordered" evidence="5">
    <location>
        <begin position="388"/>
        <end position="423"/>
    </location>
</feature>
<keyword evidence="9" id="KW-1185">Reference proteome</keyword>
<feature type="transmembrane region" description="Helical" evidence="6">
    <location>
        <begin position="114"/>
        <end position="132"/>
    </location>
</feature>
<dbReference type="InterPro" id="IPR007016">
    <property type="entry name" value="O-antigen_ligase-rel_domated"/>
</dbReference>
<evidence type="ECO:0000256" key="6">
    <source>
        <dbReference type="SAM" id="Phobius"/>
    </source>
</evidence>
<protein>
    <recommendedName>
        <fullName evidence="7">O-antigen ligase-related domain-containing protein</fullName>
    </recommendedName>
</protein>
<evidence type="ECO:0000259" key="7">
    <source>
        <dbReference type="Pfam" id="PF04932"/>
    </source>
</evidence>
<feature type="transmembrane region" description="Helical" evidence="6">
    <location>
        <begin position="152"/>
        <end position="168"/>
    </location>
</feature>
<evidence type="ECO:0000256" key="2">
    <source>
        <dbReference type="ARBA" id="ARBA00022692"/>
    </source>
</evidence>
<name>A0ABN3N0C9_9ACTN</name>
<feature type="transmembrane region" description="Helical" evidence="6">
    <location>
        <begin position="180"/>
        <end position="208"/>
    </location>
</feature>
<dbReference type="EMBL" id="BAAARY010000001">
    <property type="protein sequence ID" value="GAA2511514.1"/>
    <property type="molecule type" value="Genomic_DNA"/>
</dbReference>
<keyword evidence="3 6" id="KW-1133">Transmembrane helix</keyword>
<proteinExistence type="predicted"/>
<gene>
    <name evidence="8" type="ORF">GCM10010201_03100</name>
</gene>
<sequence length="423" mass="44553">MTVLVGGLFAVTLAGRFSFAAESMSELGLDPRVPLVSLLLCLALLAWGAQPPPRPAPQLTLGALMLLGYLLISSLWAHPAARVAEVGLDLVLLAGLITTAVLVAALDPQRVMRLFFQLSLVAAGIFALAAMVSTSDQQGRYAAFGGGPNVFVRIQCLGIIAAFALYAWRRRWVYLLPVPLLLHAAVASGSRGGLAALVAAVALAIVLAGRLRTAHTVGVLVTGGGFALFVYAFGNNLNEQVYRRFSLSQLQDTDFSTRPELLRHAWVVFTEHKTAGAGLDGFFAHIGQYIGITYPHNLVAQVAADGGLIGLALLAAAAVGPLWRSRHASWQRWDTCGALVSAAYIATASMFSGSYYDARQGWIYLAFLAALAARAGAQTDVAAGAGPGTLPAASVRTTPRTRRLTAPDRSRRRPVTSGRGGPG</sequence>
<dbReference type="Pfam" id="PF04932">
    <property type="entry name" value="Wzy_C"/>
    <property type="match status" value="1"/>
</dbReference>
<evidence type="ECO:0000256" key="5">
    <source>
        <dbReference type="SAM" id="MobiDB-lite"/>
    </source>
</evidence>
<evidence type="ECO:0000313" key="8">
    <source>
        <dbReference type="EMBL" id="GAA2511514.1"/>
    </source>
</evidence>